<accession>A0A8C9A6P3</accession>
<sequence length="104" mass="11966">RDLLWFRQFAVLLWKNFLLKVSRVGLFVEIGLILIVSVSLLMGRRIIKKEFCNASTFDPLPLTLPAFFINTSVVYELVYVPSESDVARNITEMVKRDLNANFKG</sequence>
<keyword evidence="3" id="KW-1185">Reference proteome</keyword>
<proteinExistence type="predicted"/>
<reference evidence="2" key="1">
    <citation type="submission" date="2025-08" db="UniProtKB">
        <authorList>
            <consortium name="Ensembl"/>
        </authorList>
    </citation>
    <scope>IDENTIFICATION</scope>
</reference>
<keyword evidence="1" id="KW-1133">Transmembrane helix</keyword>
<evidence type="ECO:0000256" key="1">
    <source>
        <dbReference type="SAM" id="Phobius"/>
    </source>
</evidence>
<keyword evidence="1" id="KW-0812">Transmembrane</keyword>
<name>A0A8C9A6P3_PROSS</name>
<keyword evidence="1" id="KW-0472">Membrane</keyword>
<organism evidence="2 3">
    <name type="scientific">Prolemur simus</name>
    <name type="common">Greater bamboo lemur</name>
    <name type="synonym">Hapalemur simus</name>
    <dbReference type="NCBI Taxonomy" id="1328070"/>
    <lineage>
        <taxon>Eukaryota</taxon>
        <taxon>Metazoa</taxon>
        <taxon>Chordata</taxon>
        <taxon>Craniata</taxon>
        <taxon>Vertebrata</taxon>
        <taxon>Euteleostomi</taxon>
        <taxon>Mammalia</taxon>
        <taxon>Eutheria</taxon>
        <taxon>Euarchontoglires</taxon>
        <taxon>Primates</taxon>
        <taxon>Strepsirrhini</taxon>
        <taxon>Lemuriformes</taxon>
        <taxon>Lemuridae</taxon>
        <taxon>Prolemur</taxon>
    </lineage>
</organism>
<dbReference type="Proteomes" id="UP000694414">
    <property type="component" value="Unplaced"/>
</dbReference>
<feature type="transmembrane region" description="Helical" evidence="1">
    <location>
        <begin position="20"/>
        <end position="41"/>
    </location>
</feature>
<evidence type="ECO:0000313" key="2">
    <source>
        <dbReference type="Ensembl" id="ENSPSMP00000025716.1"/>
    </source>
</evidence>
<dbReference type="GeneTree" id="ENSGT00940000164007"/>
<evidence type="ECO:0000313" key="3">
    <source>
        <dbReference type="Proteomes" id="UP000694414"/>
    </source>
</evidence>
<protein>
    <submittedName>
        <fullName evidence="2">Uncharacterized protein</fullName>
    </submittedName>
</protein>
<reference evidence="2" key="2">
    <citation type="submission" date="2025-09" db="UniProtKB">
        <authorList>
            <consortium name="Ensembl"/>
        </authorList>
    </citation>
    <scope>IDENTIFICATION</scope>
</reference>
<dbReference type="Ensembl" id="ENSPSMT00000029782.1">
    <property type="protein sequence ID" value="ENSPSMP00000025716.1"/>
    <property type="gene ID" value="ENSPSMG00000018050.1"/>
</dbReference>
<dbReference type="AlphaFoldDB" id="A0A8C9A6P3"/>